<protein>
    <recommendedName>
        <fullName evidence="5">Polysaccharide chain length determinant N-terminal domain-containing protein</fullName>
    </recommendedName>
</protein>
<feature type="transmembrane region" description="Helical" evidence="2">
    <location>
        <begin position="14"/>
        <end position="35"/>
    </location>
</feature>
<feature type="transmembrane region" description="Helical" evidence="2">
    <location>
        <begin position="172"/>
        <end position="196"/>
    </location>
</feature>
<evidence type="ECO:0000313" key="4">
    <source>
        <dbReference type="Proteomes" id="UP000291758"/>
    </source>
</evidence>
<sequence>MNTTEILRGILRRWYIVAIGLVVSVAGSVVVWNTVPPTYERSASLLLMPGADLLPEGASNPYLYLGSLSTAADILARASAEGLISDLQHEFPGAEFTIGRDYSTSAPVVSVQVEAPTDGAAAAGVDRAMAGITSTLGAMQDESNIASSERISVQTLYVDGDGTVKQRTRMTALAATGVAVMSLSVVLAALVDAMILRSRRKTARLPRRAAAGPREAEAPAGEDTEGDAMRGARNIIRDDFEALIRSQR</sequence>
<evidence type="ECO:0000256" key="1">
    <source>
        <dbReference type="SAM" id="MobiDB-lite"/>
    </source>
</evidence>
<dbReference type="KEGG" id="xyl:ET495_00085"/>
<organism evidence="3 4">
    <name type="scientific">Xylanimonas allomyrinae</name>
    <dbReference type="NCBI Taxonomy" id="2509459"/>
    <lineage>
        <taxon>Bacteria</taxon>
        <taxon>Bacillati</taxon>
        <taxon>Actinomycetota</taxon>
        <taxon>Actinomycetes</taxon>
        <taxon>Micrococcales</taxon>
        <taxon>Promicromonosporaceae</taxon>
        <taxon>Xylanimonas</taxon>
    </lineage>
</organism>
<dbReference type="AlphaFoldDB" id="A0A4P6EHS9"/>
<keyword evidence="4" id="KW-1185">Reference proteome</keyword>
<keyword evidence="2" id="KW-1133">Transmembrane helix</keyword>
<gene>
    <name evidence="3" type="ORF">ET495_00085</name>
</gene>
<feature type="region of interest" description="Disordered" evidence="1">
    <location>
        <begin position="202"/>
        <end position="232"/>
    </location>
</feature>
<reference evidence="3 4" key="1">
    <citation type="submission" date="2019-01" db="EMBL/GenBank/DDBJ databases">
        <title>Genome sequencing of strain 2JSPR-7.</title>
        <authorList>
            <person name="Heo J."/>
            <person name="Kim S.-J."/>
            <person name="Kim J.-S."/>
            <person name="Hong S.-B."/>
            <person name="Kwon S.-W."/>
        </authorList>
    </citation>
    <scope>NUCLEOTIDE SEQUENCE [LARGE SCALE GENOMIC DNA]</scope>
    <source>
        <strain evidence="3 4">2JSPR-7</strain>
    </source>
</reference>
<name>A0A4P6EHS9_9MICO</name>
<keyword evidence="2" id="KW-0812">Transmembrane</keyword>
<evidence type="ECO:0000256" key="2">
    <source>
        <dbReference type="SAM" id="Phobius"/>
    </source>
</evidence>
<dbReference type="Proteomes" id="UP000291758">
    <property type="component" value="Chromosome"/>
</dbReference>
<evidence type="ECO:0000313" key="3">
    <source>
        <dbReference type="EMBL" id="QAY61964.1"/>
    </source>
</evidence>
<evidence type="ECO:0008006" key="5">
    <source>
        <dbReference type="Google" id="ProtNLM"/>
    </source>
</evidence>
<proteinExistence type="predicted"/>
<dbReference type="RefSeq" id="WP_129201639.1">
    <property type="nucleotide sequence ID" value="NZ_CP035495.1"/>
</dbReference>
<dbReference type="OrthoDB" id="3695950at2"/>
<dbReference type="EMBL" id="CP035495">
    <property type="protein sequence ID" value="QAY61964.1"/>
    <property type="molecule type" value="Genomic_DNA"/>
</dbReference>
<accession>A0A4P6EHS9</accession>
<keyword evidence="2" id="KW-0472">Membrane</keyword>
<feature type="compositionally biased region" description="Low complexity" evidence="1">
    <location>
        <begin position="208"/>
        <end position="219"/>
    </location>
</feature>